<dbReference type="AlphaFoldDB" id="A0A447Z5I6"/>
<organism evidence="1 2">
    <name type="scientific">Streptococcus viridans</name>
    <dbReference type="NCBI Taxonomy" id="78535"/>
    <lineage>
        <taxon>Bacteria</taxon>
        <taxon>Bacillati</taxon>
        <taxon>Bacillota</taxon>
        <taxon>Bacilli</taxon>
        <taxon>Lactobacillales</taxon>
        <taxon>Streptococcaceae</taxon>
        <taxon>Streptococcus</taxon>
    </lineage>
</organism>
<dbReference type="GO" id="GO:0005829">
    <property type="term" value="C:cytosol"/>
    <property type="evidence" value="ECO:0007669"/>
    <property type="project" value="TreeGrafter"/>
</dbReference>
<dbReference type="CDD" id="cd07516">
    <property type="entry name" value="HAD_Pase"/>
    <property type="match status" value="1"/>
</dbReference>
<dbReference type="PANTHER" id="PTHR10000">
    <property type="entry name" value="PHOSPHOSERINE PHOSPHATASE"/>
    <property type="match status" value="1"/>
</dbReference>
<keyword evidence="1" id="KW-0378">Hydrolase</keyword>
<dbReference type="Proteomes" id="UP000270025">
    <property type="component" value="Chromosome"/>
</dbReference>
<dbReference type="EMBL" id="LR134266">
    <property type="protein sequence ID" value="VED67583.1"/>
    <property type="molecule type" value="Genomic_DNA"/>
</dbReference>
<dbReference type="NCBIfam" id="TIGR01484">
    <property type="entry name" value="HAD-SF-IIB"/>
    <property type="match status" value="1"/>
</dbReference>
<dbReference type="SFLD" id="SFLDG01140">
    <property type="entry name" value="C2.B:_Phosphomannomutase_and_P"/>
    <property type="match status" value="1"/>
</dbReference>
<dbReference type="KEGG" id="svf:NCTC3166_01411"/>
<gene>
    <name evidence="1" type="primary">yidA_3</name>
    <name evidence="1" type="ORF">NCTC3166_01411</name>
</gene>
<evidence type="ECO:0000313" key="2">
    <source>
        <dbReference type="Proteomes" id="UP000270025"/>
    </source>
</evidence>
<reference evidence="1 2" key="1">
    <citation type="submission" date="2018-12" db="EMBL/GenBank/DDBJ databases">
        <authorList>
            <consortium name="Pathogen Informatics"/>
        </authorList>
    </citation>
    <scope>NUCLEOTIDE SEQUENCE [LARGE SCALE GENOMIC DNA]</scope>
    <source>
        <strain evidence="1 2">NCTC3166</strain>
    </source>
</reference>
<evidence type="ECO:0000313" key="1">
    <source>
        <dbReference type="EMBL" id="VED67583.1"/>
    </source>
</evidence>
<dbReference type="Gene3D" id="3.30.1240.10">
    <property type="match status" value="1"/>
</dbReference>
<sequence>MSQIKVIALDLDGTLLNSEKKISPRNLAAIRAAQEKGVKVVLTTGRPLKAMDFLLQEIGTAGLSDEYTITFNGGLVQKNTGEIIAKTVFSRDDVVRIYEETEALGLPLDAINEGDVYTLASDQESLYPLYNPYLNFIPVSIEDLSSQIAYNKCVTAFQQDYLDGAIPKISPDLGERFEIFKSRDMLLEWCPKGVQKDRGLEALVAYLGIDASQVMACGDEANDASMLKWAGLGIAMANAVDEVKKIATLVSEYTNDEDAVGRAIEEYVLKEGQ</sequence>
<dbReference type="GO" id="GO:0016791">
    <property type="term" value="F:phosphatase activity"/>
    <property type="evidence" value="ECO:0007669"/>
    <property type="project" value="UniProtKB-ARBA"/>
</dbReference>
<dbReference type="InterPro" id="IPR036412">
    <property type="entry name" value="HAD-like_sf"/>
</dbReference>
<dbReference type="EC" id="3.1.3.-" evidence="1"/>
<accession>A0A447Z5I6</accession>
<dbReference type="SFLD" id="SFLDG01144">
    <property type="entry name" value="C2.B.4:_PGP_Like"/>
    <property type="match status" value="1"/>
</dbReference>
<dbReference type="InterPro" id="IPR000150">
    <property type="entry name" value="Cof"/>
</dbReference>
<dbReference type="NCBIfam" id="TIGR00099">
    <property type="entry name" value="Cof-subfamily"/>
    <property type="match status" value="1"/>
</dbReference>
<name>A0A447Z5I6_9STRE</name>
<dbReference type="GO" id="GO:0000287">
    <property type="term" value="F:magnesium ion binding"/>
    <property type="evidence" value="ECO:0007669"/>
    <property type="project" value="TreeGrafter"/>
</dbReference>
<protein>
    <submittedName>
        <fullName evidence="1">HAD superfamily hydrolase</fullName>
        <ecNumber evidence="1">3.1.3.-</ecNumber>
    </submittedName>
</protein>
<dbReference type="Pfam" id="PF08282">
    <property type="entry name" value="Hydrolase_3"/>
    <property type="match status" value="1"/>
</dbReference>
<dbReference type="SFLD" id="SFLDS00003">
    <property type="entry name" value="Haloacid_Dehalogenase"/>
    <property type="match status" value="1"/>
</dbReference>
<dbReference type="Gene3D" id="3.40.50.1000">
    <property type="entry name" value="HAD superfamily/HAD-like"/>
    <property type="match status" value="1"/>
</dbReference>
<keyword evidence="2" id="KW-1185">Reference proteome</keyword>
<dbReference type="SUPFAM" id="SSF56784">
    <property type="entry name" value="HAD-like"/>
    <property type="match status" value="1"/>
</dbReference>
<dbReference type="PANTHER" id="PTHR10000:SF8">
    <property type="entry name" value="HAD SUPERFAMILY HYDROLASE-LIKE, TYPE 3"/>
    <property type="match status" value="1"/>
</dbReference>
<dbReference type="InterPro" id="IPR023214">
    <property type="entry name" value="HAD_sf"/>
</dbReference>
<proteinExistence type="predicted"/>
<dbReference type="PROSITE" id="PS01228">
    <property type="entry name" value="COF_1"/>
    <property type="match status" value="1"/>
</dbReference>
<dbReference type="RefSeq" id="WP_126404587.1">
    <property type="nucleotide sequence ID" value="NZ_LR134266.1"/>
</dbReference>
<dbReference type="InterPro" id="IPR006379">
    <property type="entry name" value="HAD-SF_hydro_IIB"/>
</dbReference>